<evidence type="ECO:0000256" key="5">
    <source>
        <dbReference type="ARBA" id="ARBA00022989"/>
    </source>
</evidence>
<feature type="transmembrane region" description="Helical" evidence="7">
    <location>
        <begin position="40"/>
        <end position="59"/>
    </location>
</feature>
<dbReference type="GO" id="GO:0005886">
    <property type="term" value="C:plasma membrane"/>
    <property type="evidence" value="ECO:0007669"/>
    <property type="project" value="UniProtKB-SubCell"/>
</dbReference>
<organism evidence="9 10">
    <name type="scientific">Allisonella histaminiformans</name>
    <dbReference type="NCBI Taxonomy" id="209880"/>
    <lineage>
        <taxon>Bacteria</taxon>
        <taxon>Bacillati</taxon>
        <taxon>Bacillota</taxon>
        <taxon>Negativicutes</taxon>
        <taxon>Veillonellales</taxon>
        <taxon>Veillonellaceae</taxon>
        <taxon>Allisonella</taxon>
    </lineage>
</organism>
<dbReference type="InterPro" id="IPR058130">
    <property type="entry name" value="PEA_transf_C"/>
</dbReference>
<protein>
    <submittedName>
        <fullName evidence="9">Heptose-I-phosphate ethanolaminephosphotransferase</fullName>
    </submittedName>
</protein>
<keyword evidence="5 7" id="KW-1133">Transmembrane helix</keyword>
<keyword evidence="4 7" id="KW-0812">Transmembrane</keyword>
<gene>
    <name evidence="9" type="ORF">SAMN02910343_01240</name>
</gene>
<feature type="transmembrane region" description="Helical" evidence="7">
    <location>
        <begin position="99"/>
        <end position="117"/>
    </location>
</feature>
<evidence type="ECO:0000256" key="2">
    <source>
        <dbReference type="ARBA" id="ARBA00022475"/>
    </source>
</evidence>
<feature type="domain" description="Sulfatase N-terminal" evidence="8">
    <location>
        <begin position="291"/>
        <end position="558"/>
    </location>
</feature>
<keyword evidence="6 7" id="KW-0472">Membrane</keyword>
<dbReference type="GeneID" id="87756250"/>
<dbReference type="InterPro" id="IPR017850">
    <property type="entry name" value="Alkaline_phosphatase_core_sf"/>
</dbReference>
<evidence type="ECO:0000259" key="8">
    <source>
        <dbReference type="Pfam" id="PF00884"/>
    </source>
</evidence>
<evidence type="ECO:0000256" key="4">
    <source>
        <dbReference type="ARBA" id="ARBA00022692"/>
    </source>
</evidence>
<keyword evidence="2" id="KW-1003">Cell membrane</keyword>
<keyword evidence="10" id="KW-1185">Reference proteome</keyword>
<feature type="transmembrane region" description="Helical" evidence="7">
    <location>
        <begin position="66"/>
        <end position="87"/>
    </location>
</feature>
<dbReference type="RefSeq" id="WP_234944945.1">
    <property type="nucleotide sequence ID" value="NZ_FMXA01000016.1"/>
</dbReference>
<evidence type="ECO:0000313" key="9">
    <source>
        <dbReference type="EMBL" id="SDA54960.1"/>
    </source>
</evidence>
<evidence type="ECO:0000256" key="7">
    <source>
        <dbReference type="SAM" id="Phobius"/>
    </source>
</evidence>
<accession>A0A1G5WA44</accession>
<feature type="transmembrane region" description="Helical" evidence="7">
    <location>
        <begin position="129"/>
        <end position="151"/>
    </location>
</feature>
<dbReference type="EMBL" id="FMXA01000016">
    <property type="protein sequence ID" value="SDA54960.1"/>
    <property type="molecule type" value="Genomic_DNA"/>
</dbReference>
<dbReference type="GO" id="GO:0016776">
    <property type="term" value="F:phosphotransferase activity, phosphate group as acceptor"/>
    <property type="evidence" value="ECO:0007669"/>
    <property type="project" value="TreeGrafter"/>
</dbReference>
<evidence type="ECO:0000313" key="10">
    <source>
        <dbReference type="Proteomes" id="UP000199689"/>
    </source>
</evidence>
<feature type="transmembrane region" description="Helical" evidence="7">
    <location>
        <begin position="226"/>
        <end position="243"/>
    </location>
</feature>
<comment type="subcellular location">
    <subcellularLocation>
        <location evidence="1">Cell membrane</location>
        <topology evidence="1">Multi-pass membrane protein</topology>
    </subcellularLocation>
</comment>
<dbReference type="PANTHER" id="PTHR30443:SF2">
    <property type="entry name" value="PHOSPHOETHANOLAMINE TRANSFERASE EPTC"/>
    <property type="match status" value="1"/>
</dbReference>
<dbReference type="Gene3D" id="3.40.720.10">
    <property type="entry name" value="Alkaline Phosphatase, subunit A"/>
    <property type="match status" value="1"/>
</dbReference>
<dbReference type="Pfam" id="PF00884">
    <property type="entry name" value="Sulfatase"/>
    <property type="match status" value="1"/>
</dbReference>
<dbReference type="InterPro" id="IPR000917">
    <property type="entry name" value="Sulfatase_N"/>
</dbReference>
<dbReference type="CDD" id="cd16017">
    <property type="entry name" value="LptA"/>
    <property type="match status" value="1"/>
</dbReference>
<dbReference type="SUPFAM" id="SSF53649">
    <property type="entry name" value="Alkaline phosphatase-like"/>
    <property type="match status" value="1"/>
</dbReference>
<evidence type="ECO:0000256" key="1">
    <source>
        <dbReference type="ARBA" id="ARBA00004651"/>
    </source>
</evidence>
<dbReference type="STRING" id="209880.SAMN02910343_01240"/>
<evidence type="ECO:0000256" key="3">
    <source>
        <dbReference type="ARBA" id="ARBA00022679"/>
    </source>
</evidence>
<dbReference type="AlphaFoldDB" id="A0A1G5WA44"/>
<keyword evidence="3 9" id="KW-0808">Transferase</keyword>
<proteinExistence type="predicted"/>
<reference evidence="9 10" key="1">
    <citation type="submission" date="2016-10" db="EMBL/GenBank/DDBJ databases">
        <authorList>
            <person name="de Groot N.N."/>
        </authorList>
    </citation>
    <scope>NUCLEOTIDE SEQUENCE [LARGE SCALE GENOMIC DNA]</scope>
    <source>
        <strain evidence="9 10">DSM 15230</strain>
    </source>
</reference>
<dbReference type="PANTHER" id="PTHR30443">
    <property type="entry name" value="INNER MEMBRANE PROTEIN"/>
    <property type="match status" value="1"/>
</dbReference>
<evidence type="ECO:0000256" key="6">
    <source>
        <dbReference type="ARBA" id="ARBA00023136"/>
    </source>
</evidence>
<dbReference type="Proteomes" id="UP000199689">
    <property type="component" value="Unassembled WGS sequence"/>
</dbReference>
<dbReference type="InterPro" id="IPR040423">
    <property type="entry name" value="PEA_transferase"/>
</dbReference>
<dbReference type="GO" id="GO:0009244">
    <property type="term" value="P:lipopolysaccharide core region biosynthetic process"/>
    <property type="evidence" value="ECO:0007669"/>
    <property type="project" value="TreeGrafter"/>
</dbReference>
<sequence>MKQILKRSLLTVLLFVVAAAGILKLGGDYPTLASYMNPRLLTSVLVVWIVSLGMFSVFTDSYLKKLLPWAVVLPVLWAAVFTWGYGFADLPEKKHLGDYYMYAALIFTLPYVSGVWSRHCLKARIPWGIVQGLLALFLLAMPFVYVGYYIVMGGEMDMFAMMAVMATHSDEVKSFFTTVASPAMAVGSVVLVAALLVLAMKGSFSLLKAAASCESPVKSLSRRGKIGLVLVSILFIGGFYRMFTHVFPVNIYRAVESKGSDFQVLSQMNDNINKNTGAMLLQEGQNAPDGTYIVIIGESANRDHMKAFNPEYRENNTPWLSAMAKTPDFALGYKAYSNFPNTLMSLSYALTSANQYGDNDLRHVVSLVDALRKAGFATDWISFKNRSSLSSAGVTMIAERCDHTYWEQNPDEYALNVLKELPPAKKRVVFINITGSHYTYKTRVPVSRWNQFGISPNNPDHDYDMTIAYDDWIMQNIFNYARDNMNLQAMVYFSDHGENMKHFHGTSPFYFDMVHIPFFVYLSPSYQAKYPELMKQMKAHEHTPFTNDLIFDTLSGLFQARTSFYHEAYDFSSPAYAINAENAMTMDRKKKLTEDPAF</sequence>
<feature type="transmembrane region" description="Helical" evidence="7">
    <location>
        <begin position="175"/>
        <end position="198"/>
    </location>
</feature>
<name>A0A1G5WA44_9FIRM</name>